<dbReference type="GO" id="GO:0045892">
    <property type="term" value="P:negative regulation of DNA-templated transcription"/>
    <property type="evidence" value="ECO:0007669"/>
    <property type="project" value="InterPro"/>
</dbReference>
<sequence length="208" mass="24015">MNEQQEKIHPKAYIKGHEVTKRLKEVTNCHTILELSSLLNVSSSTISTWHQRELTPYEVIIRVHLHTGASLEYLLLGKGEPYPEKNYQNEPNRVKKNEKVVNVEHFQLVNGELFSCKRLSFDHDYLHRLGISQPLSIESRNTTYMVDKSVTQVVSGIYLIDMDGFFSLNKIQRLPGSRFSINVLGSPLQIHEDDIRVIGKVMLEMNRK</sequence>
<feature type="domain" description="Bacteriophage CI repressor N-terminal" evidence="1">
    <location>
        <begin position="18"/>
        <end position="82"/>
    </location>
</feature>
<keyword evidence="4" id="KW-1185">Reference proteome</keyword>
<dbReference type="Gene3D" id="2.10.109.10">
    <property type="entry name" value="Umud Fragment, subunit A"/>
    <property type="match status" value="1"/>
</dbReference>
<dbReference type="Proteomes" id="UP000184600">
    <property type="component" value="Unassembled WGS sequence"/>
</dbReference>
<dbReference type="OrthoDB" id="5829794at2"/>
<dbReference type="Gene3D" id="1.10.260.40">
    <property type="entry name" value="lambda repressor-like DNA-binding domains"/>
    <property type="match status" value="1"/>
</dbReference>
<dbReference type="InterPro" id="IPR010744">
    <property type="entry name" value="Phage_CI_N"/>
</dbReference>
<evidence type="ECO:0000259" key="1">
    <source>
        <dbReference type="Pfam" id="PF07022"/>
    </source>
</evidence>
<feature type="domain" description="Bacteriophage CI repressor C-terminal" evidence="2">
    <location>
        <begin position="103"/>
        <end position="202"/>
    </location>
</feature>
<dbReference type="AlphaFoldDB" id="A0A1M7YZN8"/>
<organism evidence="3 4">
    <name type="scientific">Vibrio quintilis</name>
    <dbReference type="NCBI Taxonomy" id="1117707"/>
    <lineage>
        <taxon>Bacteria</taxon>
        <taxon>Pseudomonadati</taxon>
        <taxon>Pseudomonadota</taxon>
        <taxon>Gammaproteobacteria</taxon>
        <taxon>Vibrionales</taxon>
        <taxon>Vibrionaceae</taxon>
        <taxon>Vibrio</taxon>
    </lineage>
</organism>
<proteinExistence type="predicted"/>
<dbReference type="Pfam" id="PF07022">
    <property type="entry name" value="Phage_CI_repr"/>
    <property type="match status" value="1"/>
</dbReference>
<dbReference type="GO" id="GO:0003677">
    <property type="term" value="F:DNA binding"/>
    <property type="evidence" value="ECO:0007669"/>
    <property type="project" value="InterPro"/>
</dbReference>
<dbReference type="GO" id="GO:0051259">
    <property type="term" value="P:protein complex oligomerization"/>
    <property type="evidence" value="ECO:0007669"/>
    <property type="project" value="InterPro"/>
</dbReference>
<evidence type="ECO:0000259" key="2">
    <source>
        <dbReference type="Pfam" id="PF16452"/>
    </source>
</evidence>
<dbReference type="Pfam" id="PF16452">
    <property type="entry name" value="Phage_CI_C"/>
    <property type="match status" value="1"/>
</dbReference>
<dbReference type="STRING" id="1117707.VQ7734_03919"/>
<dbReference type="EMBL" id="FRFG01000055">
    <property type="protein sequence ID" value="SHO58149.1"/>
    <property type="molecule type" value="Genomic_DNA"/>
</dbReference>
<reference evidence="4" key="1">
    <citation type="submission" date="2016-12" db="EMBL/GenBank/DDBJ databases">
        <authorList>
            <person name="Rodrigo-Torres L."/>
            <person name="Arahal R.D."/>
            <person name="Lucena T."/>
        </authorList>
    </citation>
    <scope>NUCLEOTIDE SEQUENCE [LARGE SCALE GENOMIC DNA]</scope>
</reference>
<evidence type="ECO:0000313" key="4">
    <source>
        <dbReference type="Proteomes" id="UP000184600"/>
    </source>
</evidence>
<gene>
    <name evidence="3" type="ORF">VQ7734_03919</name>
</gene>
<dbReference type="InterPro" id="IPR032499">
    <property type="entry name" value="Phage_CI_C"/>
</dbReference>
<accession>A0A1M7YZN8</accession>
<protein>
    <submittedName>
        <fullName evidence="3">Bacteriophage CI repressor helix-turn-helix domain protein</fullName>
    </submittedName>
</protein>
<evidence type="ECO:0000313" key="3">
    <source>
        <dbReference type="EMBL" id="SHO58149.1"/>
    </source>
</evidence>
<dbReference type="InterPro" id="IPR010982">
    <property type="entry name" value="Lambda_DNA-bd_dom_sf"/>
</dbReference>
<name>A0A1M7YZN8_9VIBR</name>